<dbReference type="Gene3D" id="3.40.50.150">
    <property type="entry name" value="Vaccinia Virus protein VP39"/>
    <property type="match status" value="1"/>
</dbReference>
<feature type="binding site" evidence="6">
    <location>
        <position position="246"/>
    </location>
    <ligand>
        <name>S-adenosyl-L-methionine</name>
        <dbReference type="ChEBI" id="CHEBI:59789"/>
    </ligand>
</feature>
<keyword evidence="3 6" id="KW-0489">Methyltransferase</keyword>
<dbReference type="GO" id="GO:0005737">
    <property type="term" value="C:cytoplasm"/>
    <property type="evidence" value="ECO:0007669"/>
    <property type="project" value="UniProtKB-SubCell"/>
</dbReference>
<dbReference type="Proteomes" id="UP000198847">
    <property type="component" value="Unassembled WGS sequence"/>
</dbReference>
<evidence type="ECO:0000313" key="8">
    <source>
        <dbReference type="Proteomes" id="UP000198847"/>
    </source>
</evidence>
<dbReference type="GO" id="GO:0005840">
    <property type="term" value="C:ribosome"/>
    <property type="evidence" value="ECO:0007669"/>
    <property type="project" value="UniProtKB-KW"/>
</dbReference>
<dbReference type="EC" id="2.1.1.-" evidence="6"/>
<evidence type="ECO:0000256" key="4">
    <source>
        <dbReference type="ARBA" id="ARBA00022679"/>
    </source>
</evidence>
<dbReference type="HAMAP" id="MF_00735">
    <property type="entry name" value="Methyltr_PrmA"/>
    <property type="match status" value="1"/>
</dbReference>
<dbReference type="Pfam" id="PF06325">
    <property type="entry name" value="PrmA"/>
    <property type="match status" value="1"/>
</dbReference>
<comment type="function">
    <text evidence="6">Methylates ribosomal protein L11.</text>
</comment>
<protein>
    <recommendedName>
        <fullName evidence="6">Ribosomal protein L11 methyltransferase</fullName>
        <shortName evidence="6">L11 Mtase</shortName>
        <ecNumber evidence="6">2.1.1.-</ecNumber>
    </recommendedName>
</protein>
<feature type="binding site" evidence="6">
    <location>
        <position position="203"/>
    </location>
    <ligand>
        <name>S-adenosyl-L-methionine</name>
        <dbReference type="ChEBI" id="CHEBI:59789"/>
    </ligand>
</feature>
<dbReference type="PANTHER" id="PTHR43648:SF1">
    <property type="entry name" value="ELECTRON TRANSFER FLAVOPROTEIN BETA SUBUNIT LYSINE METHYLTRANSFERASE"/>
    <property type="match status" value="1"/>
</dbReference>
<comment type="catalytic activity">
    <reaction evidence="6">
        <text>L-lysyl-[protein] + 3 S-adenosyl-L-methionine = N(6),N(6),N(6)-trimethyl-L-lysyl-[protein] + 3 S-adenosyl-L-homocysteine + 3 H(+)</text>
        <dbReference type="Rhea" id="RHEA:54192"/>
        <dbReference type="Rhea" id="RHEA-COMP:9752"/>
        <dbReference type="Rhea" id="RHEA-COMP:13826"/>
        <dbReference type="ChEBI" id="CHEBI:15378"/>
        <dbReference type="ChEBI" id="CHEBI:29969"/>
        <dbReference type="ChEBI" id="CHEBI:57856"/>
        <dbReference type="ChEBI" id="CHEBI:59789"/>
        <dbReference type="ChEBI" id="CHEBI:61961"/>
    </reaction>
</comment>
<dbReference type="InterPro" id="IPR050078">
    <property type="entry name" value="Ribosomal_L11_MeTrfase_PrmA"/>
</dbReference>
<dbReference type="InterPro" id="IPR004498">
    <property type="entry name" value="Ribosomal_PrmA_MeTrfase"/>
</dbReference>
<evidence type="ECO:0000256" key="1">
    <source>
        <dbReference type="ARBA" id="ARBA00009741"/>
    </source>
</evidence>
<dbReference type="PANTHER" id="PTHR43648">
    <property type="entry name" value="ELECTRON TRANSFER FLAVOPROTEIN BETA SUBUNIT LYSINE METHYLTRANSFERASE"/>
    <property type="match status" value="1"/>
</dbReference>
<reference evidence="7 8" key="1">
    <citation type="submission" date="2016-10" db="EMBL/GenBank/DDBJ databases">
        <authorList>
            <person name="de Groot N.N."/>
        </authorList>
    </citation>
    <scope>NUCLEOTIDE SEQUENCE [LARGE SCALE GENOMIC DNA]</scope>
    <source>
        <strain evidence="7 8">DSM 13305</strain>
    </source>
</reference>
<keyword evidence="8" id="KW-1185">Reference proteome</keyword>
<comment type="subcellular location">
    <subcellularLocation>
        <location evidence="6">Cytoplasm</location>
    </subcellularLocation>
</comment>
<gene>
    <name evidence="6" type="primary">prmA</name>
    <name evidence="7" type="ORF">SAMN04490178_101227</name>
</gene>
<evidence type="ECO:0000256" key="3">
    <source>
        <dbReference type="ARBA" id="ARBA00022603"/>
    </source>
</evidence>
<evidence type="ECO:0000256" key="2">
    <source>
        <dbReference type="ARBA" id="ARBA00022490"/>
    </source>
</evidence>
<keyword evidence="4 6" id="KW-0808">Transferase</keyword>
<dbReference type="EMBL" id="FODY01000001">
    <property type="protein sequence ID" value="SEO32917.1"/>
    <property type="molecule type" value="Genomic_DNA"/>
</dbReference>
<keyword evidence="5 6" id="KW-0949">S-adenosyl-L-methionine</keyword>
<dbReference type="SUPFAM" id="SSF53335">
    <property type="entry name" value="S-adenosyl-L-methionine-dependent methyltransferases"/>
    <property type="match status" value="1"/>
</dbReference>
<evidence type="ECO:0000313" key="7">
    <source>
        <dbReference type="EMBL" id="SEO32917.1"/>
    </source>
</evidence>
<feature type="binding site" evidence="6">
    <location>
        <position position="181"/>
    </location>
    <ligand>
        <name>S-adenosyl-L-methionine</name>
        <dbReference type="ChEBI" id="CHEBI:59789"/>
    </ligand>
</feature>
<accession>A0A1H8NTJ5</accession>
<dbReference type="STRING" id="112903.SAMN04490178_101227"/>
<dbReference type="OrthoDB" id="9785995at2"/>
<keyword evidence="7" id="KW-0689">Ribosomal protein</keyword>
<evidence type="ECO:0000256" key="6">
    <source>
        <dbReference type="HAMAP-Rule" id="MF_00735"/>
    </source>
</evidence>
<dbReference type="NCBIfam" id="TIGR00406">
    <property type="entry name" value="prmA"/>
    <property type="match status" value="1"/>
</dbReference>
<dbReference type="PIRSF" id="PIRSF000401">
    <property type="entry name" value="RPL11_MTase"/>
    <property type="match status" value="1"/>
</dbReference>
<name>A0A1H8NTJ5_9FIRM</name>
<dbReference type="GO" id="GO:0032259">
    <property type="term" value="P:methylation"/>
    <property type="evidence" value="ECO:0007669"/>
    <property type="project" value="UniProtKB-KW"/>
</dbReference>
<evidence type="ECO:0000256" key="5">
    <source>
        <dbReference type="ARBA" id="ARBA00022691"/>
    </source>
</evidence>
<sequence length="312" mass="34101">MKWAEISIQTTHEATEAVANIFHDLGASGVVIEDPELVNAYRRAGAWDYCDIPEETDVETVTVKAYLPMNEELDDKLASFEQRVNELVNHNLDKGKGAIACKEVQEEDWESSWKEYFHPTRISPQIIIKPSWEEYVAIPNDIVIELDPGMAFGTGTHHTTMMCAQCLEEVVREGSVVFDVGTGSGILAVAAAKLGAKSVKAVDLDPVAVRVAQENVTINQVEHLISVARGDLLTGVEGQADVIVANIIADIIIHLLKDIPAKLKKDGCFIASGIIVERLSDVTAAAIEQNFIVEKVVENGGWVAMVMRKRGV</sequence>
<keyword evidence="7" id="KW-0687">Ribonucleoprotein</keyword>
<dbReference type="GO" id="GO:0016279">
    <property type="term" value="F:protein-lysine N-methyltransferase activity"/>
    <property type="evidence" value="ECO:0007669"/>
    <property type="project" value="RHEA"/>
</dbReference>
<dbReference type="CDD" id="cd02440">
    <property type="entry name" value="AdoMet_MTases"/>
    <property type="match status" value="1"/>
</dbReference>
<keyword evidence="2 6" id="KW-0963">Cytoplasm</keyword>
<organism evidence="7 8">
    <name type="scientific">Propionispora vibrioides</name>
    <dbReference type="NCBI Taxonomy" id="112903"/>
    <lineage>
        <taxon>Bacteria</taxon>
        <taxon>Bacillati</taxon>
        <taxon>Bacillota</taxon>
        <taxon>Negativicutes</taxon>
        <taxon>Selenomonadales</taxon>
        <taxon>Sporomusaceae</taxon>
        <taxon>Propionispora</taxon>
    </lineage>
</organism>
<dbReference type="RefSeq" id="WP_091743541.1">
    <property type="nucleotide sequence ID" value="NZ_FODY01000001.1"/>
</dbReference>
<proteinExistence type="inferred from homology"/>
<feature type="binding site" evidence="6">
    <location>
        <position position="160"/>
    </location>
    <ligand>
        <name>S-adenosyl-L-methionine</name>
        <dbReference type="ChEBI" id="CHEBI:59789"/>
    </ligand>
</feature>
<dbReference type="AlphaFoldDB" id="A0A1H8NTJ5"/>
<comment type="similarity">
    <text evidence="1 6">Belongs to the methyltransferase superfamily. PrmA family.</text>
</comment>
<dbReference type="InterPro" id="IPR029063">
    <property type="entry name" value="SAM-dependent_MTases_sf"/>
</dbReference>